<feature type="compositionally biased region" description="Polar residues" evidence="2">
    <location>
        <begin position="245"/>
        <end position="254"/>
    </location>
</feature>
<evidence type="ECO:0000313" key="4">
    <source>
        <dbReference type="EMBL" id="KAJ9596329.1"/>
    </source>
</evidence>
<proteinExistence type="inferred from homology"/>
<feature type="domain" description="DOCKER" evidence="3">
    <location>
        <begin position="1"/>
        <end position="90"/>
    </location>
</feature>
<sequence length="307" mass="33777">GIIDANVMGGISKYQQAFFIPEFSKQHPEFIDHVYRLKALTLDQIQVLESSLHLHGQLAPPGVQPLHRRLQERFAQLKQGLRDLGSLTIRNRGKSQSDTSQAASIVNTPLPPLPTEKKHLLTSSSETPSNRSSASSSSAFGHLLLSAEEQGFSKFPQLESLTLPPPPPPIPQREMRPRSAGPVPRPPKPTHQRSHSKPFSFPTNTNPATSSPPDGPQLRNSWSETGVEEAPPLPPRGQTPDKRNTSLFIDTSHTPPAPPKRLVKKMLRTMALAKEDDVRICTKSNNDGHDLRDSGYSEFSQTPSSSI</sequence>
<dbReference type="InterPro" id="IPR026791">
    <property type="entry name" value="DOCK"/>
</dbReference>
<reference evidence="4" key="1">
    <citation type="journal article" date="2023" name="IScience">
        <title>Live-bearing cockroach genome reveals convergent evolutionary mechanisms linked to viviparity in insects and beyond.</title>
        <authorList>
            <person name="Fouks B."/>
            <person name="Harrison M.C."/>
            <person name="Mikhailova A.A."/>
            <person name="Marchal E."/>
            <person name="English S."/>
            <person name="Carruthers M."/>
            <person name="Jennings E.C."/>
            <person name="Chiamaka E.L."/>
            <person name="Frigard R.A."/>
            <person name="Pippel M."/>
            <person name="Attardo G.M."/>
            <person name="Benoit J.B."/>
            <person name="Bornberg-Bauer E."/>
            <person name="Tobe S.S."/>
        </authorList>
    </citation>
    <scope>NUCLEOTIDE SEQUENCE</scope>
    <source>
        <strain evidence="4">Stay&amp;Tobe</strain>
    </source>
</reference>
<comment type="similarity">
    <text evidence="1">Belongs to the DOCK family.</text>
</comment>
<dbReference type="PANTHER" id="PTHR45653">
    <property type="entry name" value="DEDICATOR OF CYTOKINESIS"/>
    <property type="match status" value="1"/>
</dbReference>
<comment type="caution">
    <text evidence="4">The sequence shown here is derived from an EMBL/GenBank/DDBJ whole genome shotgun (WGS) entry which is preliminary data.</text>
</comment>
<gene>
    <name evidence="4" type="ORF">L9F63_012662</name>
</gene>
<dbReference type="AlphaFoldDB" id="A0AAD8AC94"/>
<dbReference type="Gene3D" id="1.20.58.740">
    <property type="match status" value="1"/>
</dbReference>
<feature type="region of interest" description="Disordered" evidence="2">
    <location>
        <begin position="157"/>
        <end position="261"/>
    </location>
</feature>
<feature type="non-terminal residue" evidence="4">
    <location>
        <position position="307"/>
    </location>
</feature>
<organism evidence="4 5">
    <name type="scientific">Diploptera punctata</name>
    <name type="common">Pacific beetle cockroach</name>
    <dbReference type="NCBI Taxonomy" id="6984"/>
    <lineage>
        <taxon>Eukaryota</taxon>
        <taxon>Metazoa</taxon>
        <taxon>Ecdysozoa</taxon>
        <taxon>Arthropoda</taxon>
        <taxon>Hexapoda</taxon>
        <taxon>Insecta</taxon>
        <taxon>Pterygota</taxon>
        <taxon>Neoptera</taxon>
        <taxon>Polyneoptera</taxon>
        <taxon>Dictyoptera</taxon>
        <taxon>Blattodea</taxon>
        <taxon>Blaberoidea</taxon>
        <taxon>Blaberidae</taxon>
        <taxon>Diplopterinae</taxon>
        <taxon>Diploptera</taxon>
    </lineage>
</organism>
<reference evidence="4" key="2">
    <citation type="submission" date="2023-05" db="EMBL/GenBank/DDBJ databases">
        <authorList>
            <person name="Fouks B."/>
        </authorList>
    </citation>
    <scope>NUCLEOTIDE SEQUENCE</scope>
    <source>
        <strain evidence="4">Stay&amp;Tobe</strain>
        <tissue evidence="4">Testes</tissue>
    </source>
</reference>
<feature type="region of interest" description="Disordered" evidence="2">
    <location>
        <begin position="89"/>
        <end position="136"/>
    </location>
</feature>
<protein>
    <recommendedName>
        <fullName evidence="3">DOCKER domain-containing protein</fullName>
    </recommendedName>
</protein>
<keyword evidence="5" id="KW-1185">Reference proteome</keyword>
<feature type="compositionally biased region" description="Polar residues" evidence="2">
    <location>
        <begin position="297"/>
        <end position="307"/>
    </location>
</feature>
<feature type="compositionally biased region" description="Basic and acidic residues" evidence="2">
    <location>
        <begin position="278"/>
        <end position="295"/>
    </location>
</feature>
<dbReference type="GO" id="GO:0007264">
    <property type="term" value="P:small GTPase-mediated signal transduction"/>
    <property type="evidence" value="ECO:0007669"/>
    <property type="project" value="InterPro"/>
</dbReference>
<dbReference type="EMBL" id="JASPKZ010001995">
    <property type="protein sequence ID" value="KAJ9596329.1"/>
    <property type="molecule type" value="Genomic_DNA"/>
</dbReference>
<evidence type="ECO:0000256" key="2">
    <source>
        <dbReference type="SAM" id="MobiDB-lite"/>
    </source>
</evidence>
<dbReference type="GO" id="GO:0005886">
    <property type="term" value="C:plasma membrane"/>
    <property type="evidence" value="ECO:0007669"/>
    <property type="project" value="TreeGrafter"/>
</dbReference>
<name>A0AAD8AC94_DIPPU</name>
<accession>A0AAD8AC94</accession>
<dbReference type="Proteomes" id="UP001233999">
    <property type="component" value="Unassembled WGS sequence"/>
</dbReference>
<feature type="compositionally biased region" description="Low complexity" evidence="2">
    <location>
        <begin position="123"/>
        <end position="136"/>
    </location>
</feature>
<evidence type="ECO:0000313" key="5">
    <source>
        <dbReference type="Proteomes" id="UP001233999"/>
    </source>
</evidence>
<dbReference type="InterPro" id="IPR046773">
    <property type="entry name" value="DOCKER_Lobe_C"/>
</dbReference>
<evidence type="ECO:0000256" key="1">
    <source>
        <dbReference type="PROSITE-ProRule" id="PRU00984"/>
    </source>
</evidence>
<feature type="compositionally biased region" description="Polar residues" evidence="2">
    <location>
        <begin position="94"/>
        <end position="107"/>
    </location>
</feature>
<dbReference type="Pfam" id="PF20421">
    <property type="entry name" value="DHR-2_Lobe_C"/>
    <property type="match status" value="1"/>
</dbReference>
<feature type="compositionally biased region" description="Low complexity" evidence="2">
    <location>
        <begin position="202"/>
        <end position="212"/>
    </location>
</feature>
<dbReference type="PROSITE" id="PS51651">
    <property type="entry name" value="DOCKER"/>
    <property type="match status" value="1"/>
</dbReference>
<feature type="region of interest" description="Disordered" evidence="2">
    <location>
        <begin position="278"/>
        <end position="307"/>
    </location>
</feature>
<evidence type="ECO:0000259" key="3">
    <source>
        <dbReference type="PROSITE" id="PS51651"/>
    </source>
</evidence>
<dbReference type="InterPro" id="IPR027357">
    <property type="entry name" value="DOCKER_dom"/>
</dbReference>
<feature type="non-terminal residue" evidence="4">
    <location>
        <position position="1"/>
    </location>
</feature>
<dbReference type="GO" id="GO:0031267">
    <property type="term" value="F:small GTPase binding"/>
    <property type="evidence" value="ECO:0007669"/>
    <property type="project" value="TreeGrafter"/>
</dbReference>
<dbReference type="PANTHER" id="PTHR45653:SF12">
    <property type="entry name" value="SPONGE, ISOFORM E"/>
    <property type="match status" value="1"/>
</dbReference>
<dbReference type="GO" id="GO:0005085">
    <property type="term" value="F:guanyl-nucleotide exchange factor activity"/>
    <property type="evidence" value="ECO:0007669"/>
    <property type="project" value="InterPro"/>
</dbReference>
<dbReference type="GO" id="GO:0005737">
    <property type="term" value="C:cytoplasm"/>
    <property type="evidence" value="ECO:0007669"/>
    <property type="project" value="TreeGrafter"/>
</dbReference>
<dbReference type="InterPro" id="IPR043162">
    <property type="entry name" value="DOCK_C_lobe_C"/>
</dbReference>